<gene>
    <name evidence="7" type="ORF">ILEXP_LOCUS44231</name>
</gene>
<keyword evidence="2" id="KW-0441">Lipid A biosynthesis</keyword>
<keyword evidence="4" id="KW-0443">Lipid metabolism</keyword>
<dbReference type="PROSITE" id="PS00101">
    <property type="entry name" value="HEXAPEP_TRANSFERASES"/>
    <property type="match status" value="1"/>
</dbReference>
<reference evidence="7 8" key="1">
    <citation type="submission" date="2024-02" db="EMBL/GenBank/DDBJ databases">
        <authorList>
            <person name="Vignale AGUSTIN F."/>
            <person name="Sosa J E."/>
            <person name="Modenutti C."/>
        </authorList>
    </citation>
    <scope>NUCLEOTIDE SEQUENCE [LARGE SCALE GENOMIC DNA]</scope>
</reference>
<name>A0ABC8U2C0_9AQUA</name>
<evidence type="ECO:0000256" key="2">
    <source>
        <dbReference type="ARBA" id="ARBA00022556"/>
    </source>
</evidence>
<evidence type="ECO:0000256" key="3">
    <source>
        <dbReference type="ARBA" id="ARBA00022679"/>
    </source>
</evidence>
<organism evidence="7 8">
    <name type="scientific">Ilex paraguariensis</name>
    <name type="common">yerba mate</name>
    <dbReference type="NCBI Taxonomy" id="185542"/>
    <lineage>
        <taxon>Eukaryota</taxon>
        <taxon>Viridiplantae</taxon>
        <taxon>Streptophyta</taxon>
        <taxon>Embryophyta</taxon>
        <taxon>Tracheophyta</taxon>
        <taxon>Spermatophyta</taxon>
        <taxon>Magnoliopsida</taxon>
        <taxon>eudicotyledons</taxon>
        <taxon>Gunneridae</taxon>
        <taxon>Pentapetalae</taxon>
        <taxon>asterids</taxon>
        <taxon>campanulids</taxon>
        <taxon>Aquifoliales</taxon>
        <taxon>Aquifoliaceae</taxon>
        <taxon>Ilex</taxon>
    </lineage>
</organism>
<keyword evidence="8" id="KW-1185">Reference proteome</keyword>
<keyword evidence="1" id="KW-0444">Lipid biosynthesis</keyword>
<keyword evidence="3" id="KW-0808">Transferase</keyword>
<evidence type="ECO:0000256" key="1">
    <source>
        <dbReference type="ARBA" id="ARBA00022516"/>
    </source>
</evidence>
<evidence type="ECO:0000313" key="7">
    <source>
        <dbReference type="EMBL" id="CAK9174479.1"/>
    </source>
</evidence>
<comment type="caution">
    <text evidence="7">The sequence shown here is derived from an EMBL/GenBank/DDBJ whole genome shotgun (WGS) entry which is preliminary data.</text>
</comment>
<dbReference type="InterPro" id="IPR007691">
    <property type="entry name" value="LpxD"/>
</dbReference>
<evidence type="ECO:0000259" key="6">
    <source>
        <dbReference type="Pfam" id="PF24894"/>
    </source>
</evidence>
<dbReference type="InterPro" id="IPR018357">
    <property type="entry name" value="Hexapep_transf_CS"/>
</dbReference>
<evidence type="ECO:0000313" key="8">
    <source>
        <dbReference type="Proteomes" id="UP001642360"/>
    </source>
</evidence>
<dbReference type="GO" id="GO:0016746">
    <property type="term" value="F:acyltransferase activity"/>
    <property type="evidence" value="ECO:0007669"/>
    <property type="project" value="UniProtKB-KW"/>
</dbReference>
<dbReference type="AlphaFoldDB" id="A0ABC8U2C0"/>
<accession>A0ABC8U2C0</accession>
<dbReference type="InterPro" id="IPR011004">
    <property type="entry name" value="Trimer_LpxA-like_sf"/>
</dbReference>
<feature type="domain" description="Glucose-1-phosphate adenylyltransferase/Bifunctional protein GlmU-like C-terminal hexapeptide" evidence="6">
    <location>
        <begin position="86"/>
        <end position="154"/>
    </location>
</feature>
<protein>
    <recommendedName>
        <fullName evidence="6">Glucose-1-phosphate adenylyltransferase/Bifunctional protein GlmU-like C-terminal hexapeptide domain-containing protein</fullName>
    </recommendedName>
</protein>
<dbReference type="InterPro" id="IPR056818">
    <property type="entry name" value="GlmU/GlgC-like_hexapep"/>
</dbReference>
<keyword evidence="5" id="KW-0012">Acyltransferase</keyword>
<dbReference type="Pfam" id="PF24894">
    <property type="entry name" value="Hexapep_GlmU"/>
    <property type="match status" value="1"/>
</dbReference>
<dbReference type="SUPFAM" id="SSF51161">
    <property type="entry name" value="Trimeric LpxA-like enzymes"/>
    <property type="match status" value="1"/>
</dbReference>
<dbReference type="PANTHER" id="PTHR43378:SF2">
    <property type="entry name" value="UDP-3-O-ACYLGLUCOSAMINE N-ACYLTRANSFERASE 1, MITOCHONDRIAL-RELATED"/>
    <property type="match status" value="1"/>
</dbReference>
<dbReference type="EMBL" id="CAUOFW020006389">
    <property type="protein sequence ID" value="CAK9174479.1"/>
    <property type="molecule type" value="Genomic_DNA"/>
</dbReference>
<dbReference type="PANTHER" id="PTHR43378">
    <property type="entry name" value="UDP-3-O-ACYLGLUCOSAMINE N-ACYLTRANSFERASE"/>
    <property type="match status" value="1"/>
</dbReference>
<dbReference type="Proteomes" id="UP001642360">
    <property type="component" value="Unassembled WGS sequence"/>
</dbReference>
<dbReference type="GO" id="GO:0016020">
    <property type="term" value="C:membrane"/>
    <property type="evidence" value="ECO:0007669"/>
    <property type="project" value="GOC"/>
</dbReference>
<dbReference type="Gene3D" id="2.160.10.10">
    <property type="entry name" value="Hexapeptide repeat proteins"/>
    <property type="match status" value="2"/>
</dbReference>
<evidence type="ECO:0000256" key="5">
    <source>
        <dbReference type="ARBA" id="ARBA00023315"/>
    </source>
</evidence>
<sequence>MAHYIRRLAAITNLISMKSHVQESLALFTTRLLSNSCSRYHCSSCSSDQNGSGFVSIKPEDDAGIVHQEFQKWNNGGGTFHKSACVDPTVHIEFGAVVHSESVLGANVHVGSGAIIGPAVTIGQSTRIGYNVVLSNCTIGDSCVFHNGVCIGQDGFGFFVDECGDMVKKPQIGHNVVIGKSCMLCGQVGIAGSVTIGDYVTLGGRVAVRDHVSIVSKVRLAANSSVTKDISEPGDYGGFPAVPIREWRRQVATHRRALK</sequence>
<dbReference type="GO" id="GO:0009245">
    <property type="term" value="P:lipid A biosynthetic process"/>
    <property type="evidence" value="ECO:0007669"/>
    <property type="project" value="UniProtKB-KW"/>
</dbReference>
<evidence type="ECO:0000256" key="4">
    <source>
        <dbReference type="ARBA" id="ARBA00023098"/>
    </source>
</evidence>
<proteinExistence type="predicted"/>